<name>A0A3B0PJQ2_9BACT</name>
<gene>
    <name evidence="2" type="ORF">NCTC10132_00210</name>
</gene>
<organism evidence="2 3">
    <name type="scientific">Mycoplasmopsis edwardii</name>
    <dbReference type="NCBI Taxonomy" id="53558"/>
    <lineage>
        <taxon>Bacteria</taxon>
        <taxon>Bacillati</taxon>
        <taxon>Mycoplasmatota</taxon>
        <taxon>Mycoplasmoidales</taxon>
        <taxon>Metamycoplasmataceae</taxon>
        <taxon>Mycoplasmopsis</taxon>
    </lineage>
</organism>
<sequence>MNLDINYSKLRTKQVNIFWGSVFGIFALGILAFFGLMFLFLSLIARIDNSLTFYLMIPAW</sequence>
<keyword evidence="1" id="KW-0472">Membrane</keyword>
<evidence type="ECO:0000313" key="2">
    <source>
        <dbReference type="EMBL" id="SYV96869.1"/>
    </source>
</evidence>
<feature type="transmembrane region" description="Helical" evidence="1">
    <location>
        <begin position="17"/>
        <end position="41"/>
    </location>
</feature>
<dbReference type="AlphaFoldDB" id="A0A3B0PJQ2"/>
<keyword evidence="1" id="KW-1133">Transmembrane helix</keyword>
<feature type="non-terminal residue" evidence="2">
    <location>
        <position position="60"/>
    </location>
</feature>
<dbReference type="KEGG" id="medw:NCTC10132_00210"/>
<dbReference type="EMBL" id="LS991951">
    <property type="protein sequence ID" value="SYV96869.1"/>
    <property type="molecule type" value="Genomic_DNA"/>
</dbReference>
<keyword evidence="1" id="KW-0812">Transmembrane</keyword>
<accession>A0A3B0PJQ2</accession>
<keyword evidence="3" id="KW-1185">Reference proteome</keyword>
<reference evidence="3" key="1">
    <citation type="submission" date="2018-06" db="EMBL/GenBank/DDBJ databases">
        <authorList>
            <consortium name="Pathogen Informatics"/>
        </authorList>
    </citation>
    <scope>NUCLEOTIDE SEQUENCE [LARGE SCALE GENOMIC DNA]</scope>
    <source>
        <strain evidence="3">NCTC10132</strain>
    </source>
</reference>
<evidence type="ECO:0000256" key="1">
    <source>
        <dbReference type="SAM" id="Phobius"/>
    </source>
</evidence>
<dbReference type="Proteomes" id="UP000257559">
    <property type="component" value="Chromosome"/>
</dbReference>
<proteinExistence type="predicted"/>
<evidence type="ECO:0000313" key="3">
    <source>
        <dbReference type="Proteomes" id="UP000257559"/>
    </source>
</evidence>
<protein>
    <submittedName>
        <fullName evidence="2">Uncharacterized protein</fullName>
    </submittedName>
</protein>